<keyword evidence="8" id="KW-0503">Monooxygenase</keyword>
<keyword evidence="11" id="KW-0175">Coiled coil</keyword>
<feature type="transmembrane region" description="Helical" evidence="12">
    <location>
        <begin position="583"/>
        <end position="601"/>
    </location>
</feature>
<name>A0AAF3F6X0_9BILA</name>
<dbReference type="SUPFAM" id="SSF63712">
    <property type="entry name" value="Nicotinic receptor ligand binding domain-like"/>
    <property type="match status" value="1"/>
</dbReference>
<comment type="cofactor">
    <cofactor evidence="1 10">
        <name>heme</name>
        <dbReference type="ChEBI" id="CHEBI:30413"/>
    </cofactor>
</comment>
<dbReference type="GO" id="GO:0016705">
    <property type="term" value="F:oxidoreductase activity, acting on paired donors, with incorporation or reduction of molecular oxygen"/>
    <property type="evidence" value="ECO:0007669"/>
    <property type="project" value="InterPro"/>
</dbReference>
<evidence type="ECO:0000256" key="8">
    <source>
        <dbReference type="ARBA" id="ARBA00023033"/>
    </source>
</evidence>
<evidence type="ECO:0000256" key="7">
    <source>
        <dbReference type="ARBA" id="ARBA00023004"/>
    </source>
</evidence>
<dbReference type="InterPro" id="IPR036719">
    <property type="entry name" value="Neuro-gated_channel_TM_sf"/>
</dbReference>
<feature type="transmembrane region" description="Helical" evidence="12">
    <location>
        <begin position="739"/>
        <end position="761"/>
    </location>
</feature>
<evidence type="ECO:0000256" key="5">
    <source>
        <dbReference type="ARBA" id="ARBA00022723"/>
    </source>
</evidence>
<dbReference type="InterPro" id="IPR036734">
    <property type="entry name" value="Neur_chan_lig-bd_sf"/>
</dbReference>
<dbReference type="GO" id="GO:0008395">
    <property type="term" value="F:steroid hydroxylase activity"/>
    <property type="evidence" value="ECO:0007669"/>
    <property type="project" value="TreeGrafter"/>
</dbReference>
<feature type="transmembrane region" description="Helical" evidence="12">
    <location>
        <begin position="773"/>
        <end position="791"/>
    </location>
</feature>
<evidence type="ECO:0000256" key="1">
    <source>
        <dbReference type="ARBA" id="ARBA00001971"/>
    </source>
</evidence>
<dbReference type="PANTHER" id="PTHR24302">
    <property type="entry name" value="CYTOCHROME P450 FAMILY 3"/>
    <property type="match status" value="1"/>
</dbReference>
<evidence type="ECO:0000313" key="14">
    <source>
        <dbReference type="WBParaSite" id="MBELARI_LOCUS2667"/>
    </source>
</evidence>
<dbReference type="Gene3D" id="2.70.170.10">
    <property type="entry name" value="Neurotransmitter-gated ion-channel ligand-binding domain"/>
    <property type="match status" value="1"/>
</dbReference>
<keyword evidence="7 10" id="KW-0408">Iron</keyword>
<evidence type="ECO:0000256" key="3">
    <source>
        <dbReference type="ARBA" id="ARBA00010617"/>
    </source>
</evidence>
<dbReference type="GO" id="GO:0005230">
    <property type="term" value="F:extracellular ligand-gated monoatomic ion channel activity"/>
    <property type="evidence" value="ECO:0007669"/>
    <property type="project" value="InterPro"/>
</dbReference>
<feature type="transmembrane region" description="Helical" evidence="12">
    <location>
        <begin position="613"/>
        <end position="635"/>
    </location>
</feature>
<evidence type="ECO:0000256" key="2">
    <source>
        <dbReference type="ARBA" id="ARBA00004141"/>
    </source>
</evidence>
<organism evidence="13 14">
    <name type="scientific">Mesorhabditis belari</name>
    <dbReference type="NCBI Taxonomy" id="2138241"/>
    <lineage>
        <taxon>Eukaryota</taxon>
        <taxon>Metazoa</taxon>
        <taxon>Ecdysozoa</taxon>
        <taxon>Nematoda</taxon>
        <taxon>Chromadorea</taxon>
        <taxon>Rhabditida</taxon>
        <taxon>Rhabditina</taxon>
        <taxon>Rhabditomorpha</taxon>
        <taxon>Rhabditoidea</taxon>
        <taxon>Rhabditidae</taxon>
        <taxon>Mesorhabditinae</taxon>
        <taxon>Mesorhabditis</taxon>
    </lineage>
</organism>
<keyword evidence="12" id="KW-1133">Transmembrane helix</keyword>
<comment type="similarity">
    <text evidence="3">Belongs to the cytochrome P450 family.</text>
</comment>
<accession>A0AAF3F6X0</accession>
<keyword evidence="13" id="KW-1185">Reference proteome</keyword>
<dbReference type="Proteomes" id="UP000887575">
    <property type="component" value="Unassembled WGS sequence"/>
</dbReference>
<feature type="binding site" description="axial binding residue" evidence="10">
    <location>
        <position position="400"/>
    </location>
    <ligand>
        <name>heme</name>
        <dbReference type="ChEBI" id="CHEBI:30413"/>
    </ligand>
    <ligandPart>
        <name>Fe</name>
        <dbReference type="ChEBI" id="CHEBI:18248"/>
    </ligandPart>
</feature>
<protein>
    <recommendedName>
        <fullName evidence="15">Cytochrome P450</fullName>
    </recommendedName>
</protein>
<evidence type="ECO:0000256" key="6">
    <source>
        <dbReference type="ARBA" id="ARBA00023002"/>
    </source>
</evidence>
<dbReference type="InterPro" id="IPR036396">
    <property type="entry name" value="Cyt_P450_sf"/>
</dbReference>
<dbReference type="WBParaSite" id="MBELARI_LOCUS2667">
    <property type="protein sequence ID" value="MBELARI_LOCUS2667"/>
    <property type="gene ID" value="MBELARI_LOCUS2667"/>
</dbReference>
<proteinExistence type="inferred from homology"/>
<dbReference type="InterPro" id="IPR017972">
    <property type="entry name" value="Cyt_P450_CS"/>
</dbReference>
<sequence length="811" mass="91554">MDYTKKFGKVWGYQEGPTNVLVISELKAVKEMLHSRFDDFQQRKGNPLFQPEADDPQAHLADSWGARWKRLRALVSPQFSNNSLKKIFPTVTDSAQHLVSHIGKNAGEAIDIHTYYQEYTIDVISRIAMGQKETMQWKSEYAEQLRFAFARDPREPFFIMATAIPFLRKYFRAFFIFLARRFKLAAAELLIKIEKAVAERKALRAKGEMSSKEKELVDFIDLFLDAEADVDLKAEEGLSGKNAHIVRQMLEEEVVMQCFLFLLAGFDTTSNSLSYSTWYLAKHPEIQRRLQEEIDQVCGDREISYDDLSELKFMDCVIKEALRLNPLGTVVVSRVAGRDLELAGVQLEKGDEIQVDVYSLQRSKEIWGADADQFNPDRWINLTSDQKEANLSFGAGPRQCVGMRLAYIEQKVAFAKVLRDYDFVCGAKTEKELDFFSTKIISNAADSDVRIESNGRIEQSLIFNSKVHYDGWIKRFPFDKLFCGIQISTTINMTVMRLQAVRARYSMAAGNDEFTLINFTAITYLGNEPGHNQDNNEVHFYLTLQRRSIYFIIVVIIPTTLVSCVTVTSILSPTSKSNNIDPANIGLNALLALSINLSVVANNIPRTTYVPLIGWFVLICLAVCVASIGLGLFLARLKQSAEKGQQSCCLFLIVQATSVETFKLSLNRFPFDRLVCFLQITKSRRNMTIVKLQALRDPTGTFDGNHEFHSKGYNISNLKPGASSYIEAGFFFKFERNTFYYIFVIVLPAAFVTSLTVIGVLLPISSEDQGNPVGTGMTALLSLSITFSIIANDFPRSNVVPPIDSRSSCAW</sequence>
<dbReference type="GO" id="GO:0020037">
    <property type="term" value="F:heme binding"/>
    <property type="evidence" value="ECO:0007669"/>
    <property type="project" value="InterPro"/>
</dbReference>
<dbReference type="SUPFAM" id="SSF48264">
    <property type="entry name" value="Cytochrome P450"/>
    <property type="match status" value="1"/>
</dbReference>
<evidence type="ECO:0000256" key="10">
    <source>
        <dbReference type="PIRSR" id="PIRSR602401-1"/>
    </source>
</evidence>
<dbReference type="Gene3D" id="1.10.630.10">
    <property type="entry name" value="Cytochrome P450"/>
    <property type="match status" value="1"/>
</dbReference>
<dbReference type="GO" id="GO:0016020">
    <property type="term" value="C:membrane"/>
    <property type="evidence" value="ECO:0007669"/>
    <property type="project" value="UniProtKB-SubCell"/>
</dbReference>
<comment type="subcellular location">
    <subcellularLocation>
        <location evidence="2">Membrane</location>
        <topology evidence="2">Multi-pass membrane protein</topology>
    </subcellularLocation>
</comment>
<dbReference type="InterPro" id="IPR002401">
    <property type="entry name" value="Cyt_P450_E_grp-I"/>
</dbReference>
<comment type="function">
    <text evidence="9">Cytochromes P450 are a group of heme-thiolate monooxygenases. They oxidize a variety of structurally unrelated compounds, including steroids, fatty acids, and xenobiotics.</text>
</comment>
<keyword evidence="12" id="KW-0812">Transmembrane</keyword>
<dbReference type="SUPFAM" id="SSF90112">
    <property type="entry name" value="Neurotransmitter-gated ion-channel transmembrane pore"/>
    <property type="match status" value="2"/>
</dbReference>
<dbReference type="GO" id="GO:0005506">
    <property type="term" value="F:iron ion binding"/>
    <property type="evidence" value="ECO:0007669"/>
    <property type="project" value="InterPro"/>
</dbReference>
<dbReference type="PANTHER" id="PTHR24302:SF15">
    <property type="entry name" value="FATTY-ACID PEROXYGENASE"/>
    <property type="match status" value="1"/>
</dbReference>
<evidence type="ECO:0008006" key="15">
    <source>
        <dbReference type="Google" id="ProtNLM"/>
    </source>
</evidence>
<dbReference type="FunFam" id="1.10.630.10:FF:000182">
    <property type="entry name" value="Cytochrome P450 3A4"/>
    <property type="match status" value="1"/>
</dbReference>
<keyword evidence="6" id="KW-0560">Oxidoreductase</keyword>
<keyword evidence="5 10" id="KW-0479">Metal-binding</keyword>
<feature type="coiled-coil region" evidence="11">
    <location>
        <begin position="186"/>
        <end position="215"/>
    </location>
</feature>
<evidence type="ECO:0000313" key="13">
    <source>
        <dbReference type="Proteomes" id="UP000887575"/>
    </source>
</evidence>
<dbReference type="PRINTS" id="PR00463">
    <property type="entry name" value="EP450I"/>
</dbReference>
<evidence type="ECO:0000256" key="11">
    <source>
        <dbReference type="SAM" id="Coils"/>
    </source>
</evidence>
<keyword evidence="4 10" id="KW-0349">Heme</keyword>
<evidence type="ECO:0000256" key="12">
    <source>
        <dbReference type="SAM" id="Phobius"/>
    </source>
</evidence>
<reference evidence="14" key="1">
    <citation type="submission" date="2024-02" db="UniProtKB">
        <authorList>
            <consortium name="WormBaseParasite"/>
        </authorList>
    </citation>
    <scope>IDENTIFICATION</scope>
</reference>
<dbReference type="Pfam" id="PF00067">
    <property type="entry name" value="p450"/>
    <property type="match status" value="1"/>
</dbReference>
<evidence type="ECO:0000256" key="4">
    <source>
        <dbReference type="ARBA" id="ARBA00022617"/>
    </source>
</evidence>
<dbReference type="InterPro" id="IPR038050">
    <property type="entry name" value="Neuro_actylchol_rec"/>
</dbReference>
<keyword evidence="12" id="KW-0472">Membrane</keyword>
<dbReference type="InterPro" id="IPR050705">
    <property type="entry name" value="Cytochrome_P450_3A"/>
</dbReference>
<dbReference type="PRINTS" id="PR00385">
    <property type="entry name" value="P450"/>
</dbReference>
<dbReference type="InterPro" id="IPR001128">
    <property type="entry name" value="Cyt_P450"/>
</dbReference>
<feature type="transmembrane region" description="Helical" evidence="12">
    <location>
        <begin position="549"/>
        <end position="571"/>
    </location>
</feature>
<dbReference type="PROSITE" id="PS00086">
    <property type="entry name" value="CYTOCHROME_P450"/>
    <property type="match status" value="1"/>
</dbReference>
<dbReference type="AlphaFoldDB" id="A0AAF3F6X0"/>
<dbReference type="Gene3D" id="1.20.58.390">
    <property type="entry name" value="Neurotransmitter-gated ion-channel transmembrane domain"/>
    <property type="match status" value="2"/>
</dbReference>
<evidence type="ECO:0000256" key="9">
    <source>
        <dbReference type="ARBA" id="ARBA00043906"/>
    </source>
</evidence>